<dbReference type="NCBIfam" id="TIGR01669">
    <property type="entry name" value="phage_XkdX"/>
    <property type="match status" value="1"/>
</dbReference>
<gene>
    <name evidence="1" type="ORF">P9847_11575</name>
</gene>
<reference evidence="1 2" key="1">
    <citation type="submission" date="2023-03" db="EMBL/GenBank/DDBJ databases">
        <title>Bacillus Genome Sequencing.</title>
        <authorList>
            <person name="Dunlap C."/>
        </authorList>
    </citation>
    <scope>NUCLEOTIDE SEQUENCE [LARGE SCALE GENOMIC DNA]</scope>
    <source>
        <strain evidence="1 2">NRS-52</strain>
    </source>
</reference>
<evidence type="ECO:0000313" key="1">
    <source>
        <dbReference type="EMBL" id="MED5017942.1"/>
    </source>
</evidence>
<comment type="caution">
    <text evidence="1">The sequence shown here is derived from an EMBL/GenBank/DDBJ whole genome shotgun (WGS) entry which is preliminary data.</text>
</comment>
<sequence length="46" mass="5496">MWYTTVKRFYDNGHPAYTDESLKTFVVAKMITTEQYKQITNIEYVA</sequence>
<evidence type="ECO:0000313" key="2">
    <source>
        <dbReference type="Proteomes" id="UP001343257"/>
    </source>
</evidence>
<accession>A0ABU6PSS6</accession>
<name>A0ABU6PSS6_9BACL</name>
<dbReference type="Pfam" id="PF09693">
    <property type="entry name" value="Phage_XkdX"/>
    <property type="match status" value="1"/>
</dbReference>
<organism evidence="1 2">
    <name type="scientific">Paenibacillus chibensis</name>
    <dbReference type="NCBI Taxonomy" id="59846"/>
    <lineage>
        <taxon>Bacteria</taxon>
        <taxon>Bacillati</taxon>
        <taxon>Bacillota</taxon>
        <taxon>Bacilli</taxon>
        <taxon>Bacillales</taxon>
        <taxon>Paenibacillaceae</taxon>
        <taxon>Paenibacillus</taxon>
    </lineage>
</organism>
<proteinExistence type="predicted"/>
<dbReference type="RefSeq" id="WP_328277944.1">
    <property type="nucleotide sequence ID" value="NZ_JARTLD010000028.1"/>
</dbReference>
<protein>
    <submittedName>
        <fullName evidence="1">XkdX family protein</fullName>
    </submittedName>
</protein>
<dbReference type="InterPro" id="IPR010022">
    <property type="entry name" value="XkdX"/>
</dbReference>
<keyword evidence="2" id="KW-1185">Reference proteome</keyword>
<dbReference type="EMBL" id="JARTLD010000028">
    <property type="protein sequence ID" value="MED5017942.1"/>
    <property type="molecule type" value="Genomic_DNA"/>
</dbReference>
<dbReference type="Proteomes" id="UP001343257">
    <property type="component" value="Unassembled WGS sequence"/>
</dbReference>